<dbReference type="Gene3D" id="3.30.1150.10">
    <property type="match status" value="1"/>
</dbReference>
<keyword evidence="1" id="KW-0732">Signal</keyword>
<evidence type="ECO:0000256" key="1">
    <source>
        <dbReference type="SAM" id="SignalP"/>
    </source>
</evidence>
<gene>
    <name evidence="2" type="ORF">WH298_01560</name>
</gene>
<sequence>MRIFLFAMLLLSGCTTAKHPRTHVVVPPPPVVTDLNSYIAGINYAITTQLFDVDTFAGKTCDVRLDLDDKGQLTDIHVLTGDIGLCTAAMEAAKNAQFPEPPSQEIHRLITHPVLHFAPQK</sequence>
<keyword evidence="3" id="KW-1185">Reference proteome</keyword>
<reference evidence="2 3" key="1">
    <citation type="submission" date="2023-12" db="EMBL/GenBank/DDBJ databases">
        <title>Gut-associated functions are favored during microbiome assembly across C. elegans life.</title>
        <authorList>
            <person name="Zimmermann J."/>
        </authorList>
    </citation>
    <scope>NUCLEOTIDE SEQUENCE [LARGE SCALE GENOMIC DNA]</scope>
    <source>
        <strain evidence="2 3">BIGb0393</strain>
    </source>
</reference>
<name>A0ABU8PMZ3_9GAMM</name>
<proteinExistence type="predicted"/>
<comment type="caution">
    <text evidence="2">The sequence shown here is derived from an EMBL/GenBank/DDBJ whole genome shotgun (WGS) entry which is preliminary data.</text>
</comment>
<organism evidence="2 3">
    <name type="scientific">Pantoea nemavictus</name>
    <dbReference type="NCBI Taxonomy" id="2726955"/>
    <lineage>
        <taxon>Bacteria</taxon>
        <taxon>Pseudomonadati</taxon>
        <taxon>Pseudomonadota</taxon>
        <taxon>Gammaproteobacteria</taxon>
        <taxon>Enterobacterales</taxon>
        <taxon>Erwiniaceae</taxon>
        <taxon>Pantoea</taxon>
    </lineage>
</organism>
<feature type="chain" id="PRO_5046827575" evidence="1">
    <location>
        <begin position="18"/>
        <end position="121"/>
    </location>
</feature>
<evidence type="ECO:0000313" key="2">
    <source>
        <dbReference type="EMBL" id="MEJ5043913.1"/>
    </source>
</evidence>
<dbReference type="Pfam" id="PF06519">
    <property type="entry name" value="TolA"/>
    <property type="match status" value="1"/>
</dbReference>
<dbReference type="RefSeq" id="WP_180822038.1">
    <property type="nucleotide sequence ID" value="NZ_JACAWY010000001.1"/>
</dbReference>
<protein>
    <submittedName>
        <fullName evidence="2">Cell envelope integrity TolA C-terminal domain-containing protein</fullName>
    </submittedName>
</protein>
<feature type="signal peptide" evidence="1">
    <location>
        <begin position="1"/>
        <end position="17"/>
    </location>
</feature>
<dbReference type="EMBL" id="JBBGZW010000001">
    <property type="protein sequence ID" value="MEJ5043913.1"/>
    <property type="molecule type" value="Genomic_DNA"/>
</dbReference>
<accession>A0ABU8PMZ3</accession>
<dbReference type="InterPro" id="IPR014161">
    <property type="entry name" value="Tol-Pal_TolA"/>
</dbReference>
<dbReference type="Proteomes" id="UP001362100">
    <property type="component" value="Unassembled WGS sequence"/>
</dbReference>
<evidence type="ECO:0000313" key="3">
    <source>
        <dbReference type="Proteomes" id="UP001362100"/>
    </source>
</evidence>
<dbReference type="SUPFAM" id="SSF74653">
    <property type="entry name" value="TolA/TonB C-terminal domain"/>
    <property type="match status" value="1"/>
</dbReference>